<evidence type="ECO:0000256" key="5">
    <source>
        <dbReference type="ARBA" id="ARBA00022918"/>
    </source>
</evidence>
<dbReference type="CDD" id="cd03487">
    <property type="entry name" value="RT_Bac_retron_II"/>
    <property type="match status" value="1"/>
</dbReference>
<dbReference type="PROSITE" id="PS50878">
    <property type="entry name" value="RT_POL"/>
    <property type="match status" value="1"/>
</dbReference>
<keyword evidence="10" id="KW-1185">Reference proteome</keyword>
<keyword evidence="3" id="KW-0479">Metal-binding</keyword>
<evidence type="ECO:0000259" key="8">
    <source>
        <dbReference type="PROSITE" id="PS50878"/>
    </source>
</evidence>
<evidence type="ECO:0000256" key="4">
    <source>
        <dbReference type="ARBA" id="ARBA00022842"/>
    </source>
</evidence>
<keyword evidence="5 9" id="KW-0695">RNA-directed DNA polymerase</keyword>
<proteinExistence type="inferred from homology"/>
<comment type="similarity">
    <text evidence="7">Belongs to the bacterial reverse transcriptase family.</text>
</comment>
<dbReference type="SUPFAM" id="SSF56672">
    <property type="entry name" value="DNA/RNA polymerases"/>
    <property type="match status" value="1"/>
</dbReference>
<evidence type="ECO:0000313" key="10">
    <source>
        <dbReference type="Proteomes" id="UP000218675"/>
    </source>
</evidence>
<evidence type="ECO:0000256" key="7">
    <source>
        <dbReference type="ARBA" id="ARBA00034120"/>
    </source>
</evidence>
<evidence type="ECO:0000256" key="3">
    <source>
        <dbReference type="ARBA" id="ARBA00022723"/>
    </source>
</evidence>
<dbReference type="Proteomes" id="UP000218675">
    <property type="component" value="Unassembled WGS sequence"/>
</dbReference>
<evidence type="ECO:0000256" key="2">
    <source>
        <dbReference type="ARBA" id="ARBA00022695"/>
    </source>
</evidence>
<evidence type="ECO:0000256" key="1">
    <source>
        <dbReference type="ARBA" id="ARBA00022679"/>
    </source>
</evidence>
<dbReference type="InterPro" id="IPR000123">
    <property type="entry name" value="Reverse_transcriptase_msDNA"/>
</dbReference>
<organism evidence="9 10">
    <name type="scientific">Vreelandella alkaliphila</name>
    <dbReference type="NCBI Taxonomy" id="272774"/>
    <lineage>
        <taxon>Bacteria</taxon>
        <taxon>Pseudomonadati</taxon>
        <taxon>Pseudomonadota</taxon>
        <taxon>Gammaproteobacteria</taxon>
        <taxon>Oceanospirillales</taxon>
        <taxon>Halomonadaceae</taxon>
        <taxon>Vreelandella</taxon>
    </lineage>
</organism>
<evidence type="ECO:0000313" key="9">
    <source>
        <dbReference type="EMBL" id="PAU71354.1"/>
    </source>
</evidence>
<keyword evidence="6" id="KW-0051">Antiviral defense</keyword>
<sequence>MADKPYYPLPPIGSVSVLAAMLKINEKQLIHIANNASNSYTSFEITPEGKKPRDVVEPKEQLKYVQKKINAMIFSEVKYPIYLMGGISDKVQSRDYINNGKLHLNKNTLINLDIENFFPNIKHVYVKKIFTHLFKFPESVSEILTKLTTLNGRLPQGGCSSTYIANLLFFNYEYHIVSQLRNKGITYSRLLDDITLSSNKKLNKEDKTHAISAVDGLIKRFELSINTSKTRIEHKDDLSAQYEVTGSWVRFGELKFPGKARKKIRSAVKKCELMYQENCYSAEYHSQWNRTSGRVAQLKRFGHHKQEREFRTRLGKILPLYDEQQAITLRTKVYQLVKKRKLNKLRLDNPGLRKQILTLYHQLGILARNNTSSKILKNELRENFSFLINNPYY</sequence>
<dbReference type="Pfam" id="PF00078">
    <property type="entry name" value="RVT_1"/>
    <property type="match status" value="1"/>
</dbReference>
<accession>A0ABX4HFW0</accession>
<name>A0ABX4HFW0_9GAMM</name>
<gene>
    <name evidence="9" type="ORF">CK497_11685</name>
</gene>
<feature type="domain" description="Reverse transcriptase" evidence="8">
    <location>
        <begin position="1"/>
        <end position="253"/>
    </location>
</feature>
<keyword evidence="4" id="KW-0460">Magnesium</keyword>
<protein>
    <submittedName>
        <fullName evidence="9">Reverse transcriptase</fullName>
    </submittedName>
</protein>
<dbReference type="RefSeq" id="WP_095603856.1">
    <property type="nucleotide sequence ID" value="NZ_NSKA01000004.1"/>
</dbReference>
<reference evidence="9 10" key="1">
    <citation type="submission" date="2017-08" db="EMBL/GenBank/DDBJ databases">
        <title>Halomonas binhaiensis sp. nov., isolated from saline alkaline soil.</title>
        <authorList>
            <person name="Wang D."/>
            <person name="Zhang G."/>
        </authorList>
    </citation>
    <scope>NUCLEOTIDE SEQUENCE [LARGE SCALE GENOMIC DNA]</scope>
    <source>
        <strain evidence="9 10">WN018</strain>
    </source>
</reference>
<keyword evidence="2" id="KW-0548">Nucleotidyltransferase</keyword>
<dbReference type="EMBL" id="NSKA01000004">
    <property type="protein sequence ID" value="PAU71354.1"/>
    <property type="molecule type" value="Genomic_DNA"/>
</dbReference>
<comment type="caution">
    <text evidence="9">The sequence shown here is derived from an EMBL/GenBank/DDBJ whole genome shotgun (WGS) entry which is preliminary data.</text>
</comment>
<dbReference type="InterPro" id="IPR000477">
    <property type="entry name" value="RT_dom"/>
</dbReference>
<dbReference type="GO" id="GO:0003964">
    <property type="term" value="F:RNA-directed DNA polymerase activity"/>
    <property type="evidence" value="ECO:0007669"/>
    <property type="project" value="UniProtKB-KW"/>
</dbReference>
<evidence type="ECO:0000256" key="6">
    <source>
        <dbReference type="ARBA" id="ARBA00023118"/>
    </source>
</evidence>
<keyword evidence="1" id="KW-0808">Transferase</keyword>
<dbReference type="PRINTS" id="PR00866">
    <property type="entry name" value="RNADNAPOLMS"/>
</dbReference>
<dbReference type="InterPro" id="IPR043502">
    <property type="entry name" value="DNA/RNA_pol_sf"/>
</dbReference>